<dbReference type="Proteomes" id="UP000278152">
    <property type="component" value="Chromosome"/>
</dbReference>
<evidence type="ECO:0000259" key="2">
    <source>
        <dbReference type="Pfam" id="PF05685"/>
    </source>
</evidence>
<dbReference type="InterPro" id="IPR012296">
    <property type="entry name" value="Nuclease_put_TT1808"/>
</dbReference>
<feature type="region of interest" description="Disordered" evidence="1">
    <location>
        <begin position="1"/>
        <end position="20"/>
    </location>
</feature>
<dbReference type="Gene3D" id="3.90.1570.10">
    <property type="entry name" value="tt1808, chain A"/>
    <property type="match status" value="1"/>
</dbReference>
<dbReference type="PANTHER" id="PTHR33352">
    <property type="entry name" value="SLR1095 PROTEIN"/>
    <property type="match status" value="1"/>
</dbReference>
<dbReference type="Pfam" id="PF05685">
    <property type="entry name" value="Uma2"/>
    <property type="match status" value="1"/>
</dbReference>
<name>A0A3G9K1Y2_MICVR</name>
<dbReference type="RefSeq" id="WP_232023663.1">
    <property type="nucleotide sequence ID" value="NZ_AP019314.1"/>
</dbReference>
<sequence>MVRQLDDSPKTTIVYPDSDGKPMADNTRQFRWITTIKANLDWLFANDADVFVAGDLLWYPVEGDNKTRQAPDVMVAFGRPKGERGSYQQWKENNIPPQVVFEILSPGNTQTEMTRKLLFYDRYGVEEYYIYPTFRTLSVTTSQKRKGRESKYLSRGVSWRQAASN</sequence>
<dbReference type="CDD" id="cd06260">
    <property type="entry name" value="DUF820-like"/>
    <property type="match status" value="1"/>
</dbReference>
<gene>
    <name evidence="3" type="ORF">myaer102_39900</name>
</gene>
<evidence type="ECO:0000313" key="3">
    <source>
        <dbReference type="EMBL" id="BBH41379.1"/>
    </source>
</evidence>
<reference evidence="3 4" key="1">
    <citation type="submission" date="2018-11" db="EMBL/GenBank/DDBJ databases">
        <title>Complete genome sequence of Microcystis aeruginosa NIES-102.</title>
        <authorList>
            <person name="Yamaguchi H."/>
            <person name="Suzuki S."/>
            <person name="Kawachi M."/>
        </authorList>
    </citation>
    <scope>NUCLEOTIDE SEQUENCE [LARGE SCALE GENOMIC DNA]</scope>
    <source>
        <strain evidence="3 4">NIES-102</strain>
    </source>
</reference>
<evidence type="ECO:0000313" key="4">
    <source>
        <dbReference type="Proteomes" id="UP000278152"/>
    </source>
</evidence>
<protein>
    <recommendedName>
        <fullName evidence="2">Putative restriction endonuclease domain-containing protein</fullName>
    </recommendedName>
</protein>
<dbReference type="InterPro" id="IPR008538">
    <property type="entry name" value="Uma2"/>
</dbReference>
<dbReference type="SUPFAM" id="SSF52980">
    <property type="entry name" value="Restriction endonuclease-like"/>
    <property type="match status" value="1"/>
</dbReference>
<accession>A0A3G9K1Y2</accession>
<dbReference type="EMBL" id="AP019314">
    <property type="protein sequence ID" value="BBH41379.1"/>
    <property type="molecule type" value="Genomic_DNA"/>
</dbReference>
<dbReference type="AlphaFoldDB" id="A0A3G9K1Y2"/>
<dbReference type="PANTHER" id="PTHR33352:SF2">
    <property type="entry name" value="SLL0995 PROTEIN"/>
    <property type="match status" value="1"/>
</dbReference>
<dbReference type="InterPro" id="IPR011335">
    <property type="entry name" value="Restrct_endonuc-II-like"/>
</dbReference>
<organism evidence="3 4">
    <name type="scientific">Microcystis viridis NIES-102</name>
    <dbReference type="NCBI Taxonomy" id="213615"/>
    <lineage>
        <taxon>Bacteria</taxon>
        <taxon>Bacillati</taxon>
        <taxon>Cyanobacteriota</taxon>
        <taxon>Cyanophyceae</taxon>
        <taxon>Oscillatoriophycideae</taxon>
        <taxon>Chroococcales</taxon>
        <taxon>Microcystaceae</taxon>
        <taxon>Microcystis</taxon>
    </lineage>
</organism>
<proteinExistence type="predicted"/>
<evidence type="ECO:0000256" key="1">
    <source>
        <dbReference type="SAM" id="MobiDB-lite"/>
    </source>
</evidence>
<dbReference type="KEGG" id="mvz:myaer102_39900"/>
<feature type="domain" description="Putative restriction endonuclease" evidence="2">
    <location>
        <begin position="40"/>
        <end position="160"/>
    </location>
</feature>